<accession>A0A1S4BJR9</accession>
<dbReference type="PaxDb" id="4097-A0A1S4BJR9"/>
<dbReference type="RefSeq" id="XP_016489135.1">
    <property type="nucleotide sequence ID" value="XM_016633649.1"/>
</dbReference>
<dbReference type="KEGG" id="nta:107809057"/>
<organism evidence="1">
    <name type="scientific">Nicotiana tabacum</name>
    <name type="common">Common tobacco</name>
    <dbReference type="NCBI Taxonomy" id="4097"/>
    <lineage>
        <taxon>Eukaryota</taxon>
        <taxon>Viridiplantae</taxon>
        <taxon>Streptophyta</taxon>
        <taxon>Embryophyta</taxon>
        <taxon>Tracheophyta</taxon>
        <taxon>Spermatophyta</taxon>
        <taxon>Magnoliopsida</taxon>
        <taxon>eudicotyledons</taxon>
        <taxon>Gunneridae</taxon>
        <taxon>Pentapetalae</taxon>
        <taxon>asterids</taxon>
        <taxon>lamiids</taxon>
        <taxon>Solanales</taxon>
        <taxon>Solanaceae</taxon>
        <taxon>Nicotianoideae</taxon>
        <taxon>Nicotianeae</taxon>
        <taxon>Nicotiana</taxon>
    </lineage>
</organism>
<evidence type="ECO:0000313" key="1">
    <source>
        <dbReference type="RefSeq" id="XP_016489135.1"/>
    </source>
</evidence>
<name>A0A1S4BJR9_TOBAC</name>
<proteinExistence type="predicted"/>
<protein>
    <submittedName>
        <fullName evidence="1">Uncharacterized protein</fullName>
    </submittedName>
</protein>
<dbReference type="OrthoDB" id="10491310at2759"/>
<dbReference type="AlphaFoldDB" id="A0A1S4BJR9"/>
<sequence length="139" mass="15649">MSQCKDMYDHAFFRLREELSYREKECKKLTSNLQDSEAHSARGEKELGELRATLERAFREKADLAAQVEQNDSQILGMRKKSEIATAELATSHDLHKNARMEIAALAAAKSEIERNAATYLDDAATTHKISCDVSIVTM</sequence>
<gene>
    <name evidence="1" type="primary">LOC107809057</name>
</gene>
<reference evidence="1" key="1">
    <citation type="submission" date="2025-08" db="UniProtKB">
        <authorList>
            <consortium name="RefSeq"/>
        </authorList>
    </citation>
    <scope>IDENTIFICATION</scope>
</reference>